<dbReference type="PROSITE" id="PS00028">
    <property type="entry name" value="ZINC_FINGER_C2H2_1"/>
    <property type="match status" value="4"/>
</dbReference>
<dbReference type="OrthoDB" id="5815677at2759"/>
<dbReference type="PANTHER" id="PTHR24403:SF67">
    <property type="entry name" value="FI01116P-RELATED"/>
    <property type="match status" value="1"/>
</dbReference>
<dbReference type="GO" id="GO:0008270">
    <property type="term" value="F:zinc ion binding"/>
    <property type="evidence" value="ECO:0007669"/>
    <property type="project" value="UniProtKB-KW"/>
</dbReference>
<organism evidence="8 9">
    <name type="scientific">Caenorhabditis angaria</name>
    <dbReference type="NCBI Taxonomy" id="860376"/>
    <lineage>
        <taxon>Eukaryota</taxon>
        <taxon>Metazoa</taxon>
        <taxon>Ecdysozoa</taxon>
        <taxon>Nematoda</taxon>
        <taxon>Chromadorea</taxon>
        <taxon>Rhabditida</taxon>
        <taxon>Rhabditina</taxon>
        <taxon>Rhabditomorpha</taxon>
        <taxon>Rhabditoidea</taxon>
        <taxon>Rhabditidae</taxon>
        <taxon>Peloderinae</taxon>
        <taxon>Caenorhabditis</taxon>
    </lineage>
</organism>
<feature type="region of interest" description="Disordered" evidence="6">
    <location>
        <begin position="798"/>
        <end position="867"/>
    </location>
</feature>
<evidence type="ECO:0000313" key="9">
    <source>
        <dbReference type="Proteomes" id="UP001152747"/>
    </source>
</evidence>
<evidence type="ECO:0000256" key="5">
    <source>
        <dbReference type="PROSITE-ProRule" id="PRU00042"/>
    </source>
</evidence>
<evidence type="ECO:0000256" key="4">
    <source>
        <dbReference type="ARBA" id="ARBA00022833"/>
    </source>
</evidence>
<keyword evidence="9" id="KW-1185">Reference proteome</keyword>
<dbReference type="Proteomes" id="UP001152747">
    <property type="component" value="Unassembled WGS sequence"/>
</dbReference>
<dbReference type="AlphaFoldDB" id="A0A9P1I3U7"/>
<accession>A0A9P1I3U7</accession>
<proteinExistence type="predicted"/>
<feature type="domain" description="C2H2-type" evidence="7">
    <location>
        <begin position="924"/>
        <end position="951"/>
    </location>
</feature>
<feature type="region of interest" description="Disordered" evidence="6">
    <location>
        <begin position="1"/>
        <end position="101"/>
    </location>
</feature>
<feature type="compositionally biased region" description="Polar residues" evidence="6">
    <location>
        <begin position="71"/>
        <end position="84"/>
    </location>
</feature>
<keyword evidence="2" id="KW-0677">Repeat</keyword>
<dbReference type="InterPro" id="IPR050688">
    <property type="entry name" value="Zinc_finger/UBP_domain"/>
</dbReference>
<dbReference type="InterPro" id="IPR013087">
    <property type="entry name" value="Znf_C2H2_type"/>
</dbReference>
<dbReference type="SMART" id="SM00355">
    <property type="entry name" value="ZnF_C2H2"/>
    <property type="match status" value="18"/>
</dbReference>
<dbReference type="PANTHER" id="PTHR24403">
    <property type="entry name" value="ZINC FINGER PROTEIN"/>
    <property type="match status" value="1"/>
</dbReference>
<protein>
    <recommendedName>
        <fullName evidence="7">C2H2-type domain-containing protein</fullName>
    </recommendedName>
</protein>
<evidence type="ECO:0000256" key="1">
    <source>
        <dbReference type="ARBA" id="ARBA00022723"/>
    </source>
</evidence>
<feature type="region of interest" description="Disordered" evidence="6">
    <location>
        <begin position="274"/>
        <end position="296"/>
    </location>
</feature>
<dbReference type="InterPro" id="IPR036236">
    <property type="entry name" value="Znf_C2H2_sf"/>
</dbReference>
<feature type="compositionally biased region" description="Low complexity" evidence="6">
    <location>
        <begin position="834"/>
        <end position="843"/>
    </location>
</feature>
<feature type="compositionally biased region" description="Basic and acidic residues" evidence="6">
    <location>
        <begin position="32"/>
        <end position="41"/>
    </location>
</feature>
<feature type="compositionally biased region" description="Polar residues" evidence="6">
    <location>
        <begin position="844"/>
        <end position="856"/>
    </location>
</feature>
<name>A0A9P1I3U7_9PELO</name>
<dbReference type="PROSITE" id="PS50157">
    <property type="entry name" value="ZINC_FINGER_C2H2_2"/>
    <property type="match status" value="3"/>
</dbReference>
<evidence type="ECO:0000259" key="7">
    <source>
        <dbReference type="PROSITE" id="PS50157"/>
    </source>
</evidence>
<reference evidence="8" key="1">
    <citation type="submission" date="2022-11" db="EMBL/GenBank/DDBJ databases">
        <authorList>
            <person name="Kikuchi T."/>
        </authorList>
    </citation>
    <scope>NUCLEOTIDE SEQUENCE</scope>
    <source>
        <strain evidence="8">PS1010</strain>
    </source>
</reference>
<dbReference type="EMBL" id="CANHGI010000001">
    <property type="protein sequence ID" value="CAI5438002.1"/>
    <property type="molecule type" value="Genomic_DNA"/>
</dbReference>
<feature type="compositionally biased region" description="Low complexity" evidence="6">
    <location>
        <begin position="283"/>
        <end position="293"/>
    </location>
</feature>
<feature type="compositionally biased region" description="Pro residues" evidence="6">
    <location>
        <begin position="13"/>
        <end position="30"/>
    </location>
</feature>
<dbReference type="Gene3D" id="3.30.160.60">
    <property type="entry name" value="Classic Zinc Finger"/>
    <property type="match status" value="6"/>
</dbReference>
<evidence type="ECO:0000256" key="3">
    <source>
        <dbReference type="ARBA" id="ARBA00022771"/>
    </source>
</evidence>
<evidence type="ECO:0000313" key="8">
    <source>
        <dbReference type="EMBL" id="CAI5438002.1"/>
    </source>
</evidence>
<feature type="compositionally biased region" description="Low complexity" evidence="6">
    <location>
        <begin position="803"/>
        <end position="821"/>
    </location>
</feature>
<feature type="domain" description="C2H2-type" evidence="7">
    <location>
        <begin position="627"/>
        <end position="654"/>
    </location>
</feature>
<feature type="domain" description="C2H2-type" evidence="7">
    <location>
        <begin position="165"/>
        <end position="192"/>
    </location>
</feature>
<dbReference type="GO" id="GO:0005634">
    <property type="term" value="C:nucleus"/>
    <property type="evidence" value="ECO:0007669"/>
    <property type="project" value="TreeGrafter"/>
</dbReference>
<keyword evidence="3 5" id="KW-0863">Zinc-finger</keyword>
<dbReference type="GO" id="GO:0010468">
    <property type="term" value="P:regulation of gene expression"/>
    <property type="evidence" value="ECO:0007669"/>
    <property type="project" value="TreeGrafter"/>
</dbReference>
<sequence length="1161" mass="131873">MGRHKKVMENPGDAPPPSPPPPPSDPPTSPPEEERRSPDLRRSKRKKFNLDVVAIVSGTSSKKVKNEPLSVETTPTQGNSNNVSPKLEPKDEPEDGARAPTPQVPVQMTAQQLLLANENLSANCGDGGHVEGKRKRRSTAPYRDYGYNFVDDLEDEDMRGFIGDNFCTKCPARYDTKHGKNNHMKLHGGEKRRFSCELCDFSAHTAKAGMQHAKMHKAFGVLSGQPSPVLKIEPKIEPEEDEKPPVLLPEDEHLNIDVATSSEFAPTLVAQKPAATSTPIKVSAPPSAKKSSSLPNDKQCPHCPFLGKTAARLKRHYRGHELQRGYVCGARGCGFKCETVGFLKRHYTLHKDPLPWPPKYVGLTTDGNEETKNEERERLRPLAQLKSRFLNEENEKKCNIGDCEFTPITQQSLITHKILMHRAAHSFPKSAQRICSKCGYRAKNALLLKAHKLSKHAKIARRGVKGRKRTFYVKEMVGEVFFTKYVGNSVKPDENLMDESFDSVGDSQQQQQNSQVPPVRCETYHCNLCPYKAVSASRVERHYAKHFVELDFKCEICKYSCRSQEMMTQHERLHYEGDFDLPEPPIAPKKSTLYNSSIQKWCAKRELDERTINDSFTKIAVDGQKIFKCLECPYTSKYRGDIKTHKSRHSTEQELRCTQCSYSAARPVSLRDHMRQHVLANSNLAAKCEGKKIVVNGGKMIGQRWGRGTERVYLCSQCSYFTSTIGCIWRHSRYHRSVPKVHVCSSCTYSSIDKTKMDEHIIIHSAHGKLDCYVRRVNNEGRPIRMITDYDHDPNFKISPEISRVPSPASASASASNLTSSRSERFLRNRKSNSRFSTPSSSSANLSQLEPESLRNSPRLDAENVPISPNDLELSHFAIRNYLRNEKKAENAQQCPDCPYRESDLTLFRLHRDMHFCEGKPRQFACCECNFSVFTANALQAHLRLHSDGMESADNNSSFLRRKQNSRKAEVIPPGAKFYQCTSCSFKTVDDFLFMEHRGEHRRQLGQRLATVMKRNAPKDDYQKPRLKFLATNRALKCCTKCMFRCSGLHQFVAHSDRHGWNRLYKCKMCDYSDSTKNTVDYHETHHHVTKEHTLTDTANALTYSLNQGFVQKPILRQLPTPSIDEALRITASSLKCPLCDYIAHLAPELSFHITQKTRRQ</sequence>
<keyword evidence="4" id="KW-0862">Zinc</keyword>
<dbReference type="SUPFAM" id="SSF57667">
    <property type="entry name" value="beta-beta-alpha zinc fingers"/>
    <property type="match status" value="2"/>
</dbReference>
<keyword evidence="1" id="KW-0479">Metal-binding</keyword>
<comment type="caution">
    <text evidence="8">The sequence shown here is derived from an EMBL/GenBank/DDBJ whole genome shotgun (WGS) entry which is preliminary data.</text>
</comment>
<gene>
    <name evidence="8" type="ORF">CAMP_LOCUS639</name>
</gene>
<evidence type="ECO:0000256" key="6">
    <source>
        <dbReference type="SAM" id="MobiDB-lite"/>
    </source>
</evidence>
<evidence type="ECO:0000256" key="2">
    <source>
        <dbReference type="ARBA" id="ARBA00022737"/>
    </source>
</evidence>